<sequence length="311" mass="34583">MYYGVDKYDIGTGFGHFAIATPDVYKLVEDIKAKGGIITREPGPVKGGKTVIAFAKDPDGYLFELIQRGPTPEPLCQVMLRVGDLDRSIKFYEKGTHSSETISQLSTGSPSTFNQSPSSFTAQHPGSTAVITELYEPYQSPGSVEVSSDAVIKNNGMDHIDGIKRMGEISGSSEPEVTQTLQRLKEQLSLDDGNLEEILPFRTEIENSNDSEYIINGQCRPAASPDDLENLVLQRESGGNGKHNHKALAQEFTVEREDSLYWKEMLESYQSSPRAEFQEKNLRTLDGNTTSRHLADRKVGRFEKNITREEL</sequence>
<evidence type="ECO:0000313" key="1">
    <source>
        <dbReference type="EMBL" id="KAI8018186.1"/>
    </source>
</evidence>
<protein>
    <submittedName>
        <fullName evidence="1">Lactoylglutathione lyase</fullName>
    </submittedName>
</protein>
<organism evidence="1 2">
    <name type="scientific">Camellia lanceoleosa</name>
    <dbReference type="NCBI Taxonomy" id="1840588"/>
    <lineage>
        <taxon>Eukaryota</taxon>
        <taxon>Viridiplantae</taxon>
        <taxon>Streptophyta</taxon>
        <taxon>Embryophyta</taxon>
        <taxon>Tracheophyta</taxon>
        <taxon>Spermatophyta</taxon>
        <taxon>Magnoliopsida</taxon>
        <taxon>eudicotyledons</taxon>
        <taxon>Gunneridae</taxon>
        <taxon>Pentapetalae</taxon>
        <taxon>asterids</taxon>
        <taxon>Ericales</taxon>
        <taxon>Theaceae</taxon>
        <taxon>Camellia</taxon>
    </lineage>
</organism>
<keyword evidence="2" id="KW-1185">Reference proteome</keyword>
<gene>
    <name evidence="1" type="ORF">LOK49_LG04G01069</name>
</gene>
<comment type="caution">
    <text evidence="1">The sequence shown here is derived from an EMBL/GenBank/DDBJ whole genome shotgun (WGS) entry which is preliminary data.</text>
</comment>
<accession>A0ACC0I221</accession>
<dbReference type="Proteomes" id="UP001060215">
    <property type="component" value="Chromosome 2"/>
</dbReference>
<name>A0ACC0I221_9ERIC</name>
<keyword evidence="1" id="KW-0456">Lyase</keyword>
<dbReference type="EMBL" id="CM045759">
    <property type="protein sequence ID" value="KAI8018186.1"/>
    <property type="molecule type" value="Genomic_DNA"/>
</dbReference>
<evidence type="ECO:0000313" key="2">
    <source>
        <dbReference type="Proteomes" id="UP001060215"/>
    </source>
</evidence>
<reference evidence="1 2" key="1">
    <citation type="journal article" date="2022" name="Plant J.">
        <title>Chromosome-level genome of Camellia lanceoleosa provides a valuable resource for understanding genome evolution and self-incompatibility.</title>
        <authorList>
            <person name="Gong W."/>
            <person name="Xiao S."/>
            <person name="Wang L."/>
            <person name="Liao Z."/>
            <person name="Chang Y."/>
            <person name="Mo W."/>
            <person name="Hu G."/>
            <person name="Li W."/>
            <person name="Zhao G."/>
            <person name="Zhu H."/>
            <person name="Hu X."/>
            <person name="Ji K."/>
            <person name="Xiang X."/>
            <person name="Song Q."/>
            <person name="Yuan D."/>
            <person name="Jin S."/>
            <person name="Zhang L."/>
        </authorList>
    </citation>
    <scope>NUCLEOTIDE SEQUENCE [LARGE SCALE GENOMIC DNA]</scope>
    <source>
        <strain evidence="1">SQ_2022a</strain>
    </source>
</reference>
<proteinExistence type="predicted"/>